<evidence type="ECO:0000259" key="1">
    <source>
        <dbReference type="Pfam" id="PF04459"/>
    </source>
</evidence>
<sequence length="480" mass="53634">MDQTVPAYAAEVADYGRSRDPEPGEGALVKNVRPESPAWDVGIEPGMRVLTVNGEALTDMIVWLWEADDDTVDLEVFDPRDGTVTPVELDRFPGEDWGLEFDGPIFDGMRTCVNACVFCFMTMLPKGGRSTLYIRDDDYRLSFLQGNFVTLTNLSDEDVQNVIERNMSPMNVSVHAVSPDVRRRMMGRNAQRGMDVLETIMAAGIEIHAQIVLCPGMNDGEELEKTLRFCEEHEQITSLGIVPLGFTKHQNRFSWSYSDKPELARETIAMIRPFQDRAYERFGRHTFQMSDEFYLDAGIDPPEADFYDGYPQYYDGIGMIRSYLDETDDVLTTDAERLARVREAIAARSQHLLCLSGASARDTVARFAESPKGLAGTVTAIKNRYFGGNVDVTGLIVACDILEQLPQDLSGVMLFVPKLMFNADGMTLDEYHRDDLLASLTSRGAEVHVVSTMPHELLDTLEHILGIMPADSNTSTDPTH</sequence>
<accession>A0A2D1TW77</accession>
<evidence type="ECO:0000313" key="3">
    <source>
        <dbReference type="EMBL" id="ATP53597.1"/>
    </source>
</evidence>
<protein>
    <recommendedName>
        <fullName evidence="5">DUF512 domain-containing protein</fullName>
    </recommendedName>
</protein>
<dbReference type="RefSeq" id="WP_099431759.1">
    <property type="nucleotide sequence ID" value="NZ_CP024160.1"/>
</dbReference>
<dbReference type="AlphaFoldDB" id="A0A2D1TW77"/>
<dbReference type="InterPro" id="IPR007549">
    <property type="entry name" value="DUF512"/>
</dbReference>
<dbReference type="Pfam" id="PF04459">
    <property type="entry name" value="DUF512"/>
    <property type="match status" value="1"/>
</dbReference>
<dbReference type="InterPro" id="IPR036034">
    <property type="entry name" value="PDZ_sf"/>
</dbReference>
<evidence type="ECO:0008006" key="5">
    <source>
        <dbReference type="Google" id="ProtNLM"/>
    </source>
</evidence>
<evidence type="ECO:0000313" key="4">
    <source>
        <dbReference type="Proteomes" id="UP000225608"/>
    </source>
</evidence>
<dbReference type="Gene3D" id="3.20.20.70">
    <property type="entry name" value="Aldolase class I"/>
    <property type="match status" value="1"/>
</dbReference>
<evidence type="ECO:0000259" key="2">
    <source>
        <dbReference type="Pfam" id="PF19238"/>
    </source>
</evidence>
<dbReference type="InterPro" id="IPR045375">
    <property type="entry name" value="Put_radical_SAM-like_N"/>
</dbReference>
<dbReference type="SUPFAM" id="SSF102114">
    <property type="entry name" value="Radical SAM enzymes"/>
    <property type="match status" value="1"/>
</dbReference>
<feature type="domain" description="Putative radical SAM N-terminal" evidence="2">
    <location>
        <begin position="94"/>
        <end position="237"/>
    </location>
</feature>
<reference evidence="3 4" key="1">
    <citation type="submission" date="2017-10" db="EMBL/GenBank/DDBJ databases">
        <title>Complete genome sequence of Collinsella aerofaciens isolated from the gut of a healthy adult Indian.</title>
        <authorList>
            <person name="Bag S."/>
            <person name="Ghosh T.S."/>
            <person name="Das B."/>
        </authorList>
    </citation>
    <scope>NUCLEOTIDE SEQUENCE [LARGE SCALE GENOMIC DNA]</scope>
    <source>
        <strain evidence="4">indica</strain>
    </source>
</reference>
<dbReference type="InterPro" id="IPR058240">
    <property type="entry name" value="rSAM_sf"/>
</dbReference>
<gene>
    <name evidence="3" type="ORF">CSV91_03030</name>
</gene>
<dbReference type="Pfam" id="PF19238">
    <property type="entry name" value="Radical_SAM_2"/>
    <property type="match status" value="1"/>
</dbReference>
<proteinExistence type="predicted"/>
<dbReference type="SUPFAM" id="SSF50156">
    <property type="entry name" value="PDZ domain-like"/>
    <property type="match status" value="1"/>
</dbReference>
<organism evidence="3 4">
    <name type="scientific">Collinsella aerofaciens</name>
    <dbReference type="NCBI Taxonomy" id="74426"/>
    <lineage>
        <taxon>Bacteria</taxon>
        <taxon>Bacillati</taxon>
        <taxon>Actinomycetota</taxon>
        <taxon>Coriobacteriia</taxon>
        <taxon>Coriobacteriales</taxon>
        <taxon>Coriobacteriaceae</taxon>
        <taxon>Collinsella</taxon>
    </lineage>
</organism>
<name>A0A2D1TW77_9ACTN</name>
<dbReference type="KEGG" id="caer:CSV91_03030"/>
<dbReference type="Gene3D" id="2.30.42.10">
    <property type="match status" value="1"/>
</dbReference>
<dbReference type="InterPro" id="IPR013785">
    <property type="entry name" value="Aldolase_TIM"/>
</dbReference>
<dbReference type="EMBL" id="CP024160">
    <property type="protein sequence ID" value="ATP53597.1"/>
    <property type="molecule type" value="Genomic_DNA"/>
</dbReference>
<feature type="domain" description="DUF512" evidence="1">
    <location>
        <begin position="242"/>
        <end position="441"/>
    </location>
</feature>
<dbReference type="Proteomes" id="UP000225608">
    <property type="component" value="Chromosome"/>
</dbReference>